<keyword evidence="8" id="KW-1185">Reference proteome</keyword>
<feature type="domain" description="Ferric oxidoreductase" evidence="6">
    <location>
        <begin position="14"/>
        <end position="133"/>
    </location>
</feature>
<evidence type="ECO:0000256" key="4">
    <source>
        <dbReference type="ARBA" id="ARBA00023136"/>
    </source>
</evidence>
<feature type="transmembrane region" description="Helical" evidence="5">
    <location>
        <begin position="149"/>
        <end position="170"/>
    </location>
</feature>
<dbReference type="Pfam" id="PF01794">
    <property type="entry name" value="Ferric_reduct"/>
    <property type="match status" value="1"/>
</dbReference>
<comment type="caution">
    <text evidence="7">The sequence shown here is derived from an EMBL/GenBank/DDBJ whole genome shotgun (WGS) entry which is preliminary data.</text>
</comment>
<evidence type="ECO:0000259" key="6">
    <source>
        <dbReference type="Pfam" id="PF01794"/>
    </source>
</evidence>
<proteinExistence type="predicted"/>
<sequence>MSTPWLWYISRASGVVTLVLLTLVVLLGLLTAAHPRPRGTIPVLAMGLHRSLALGTTAFLAAHILTAVTDSYVHLGWLSPVVPFTAGYRRLPVGLGALAFDIFLALITTSLLRHRLPDRAWRMVHRLAYALAPIAEIHALLMATTSEPILLSVTVACGIAMTGAAGWRWWHLDADGRRRAAVAAQEWS</sequence>
<gene>
    <name evidence="7" type="ORF">NRB56_15130</name>
</gene>
<evidence type="ECO:0000256" key="5">
    <source>
        <dbReference type="SAM" id="Phobius"/>
    </source>
</evidence>
<protein>
    <recommendedName>
        <fullName evidence="6">Ferric oxidoreductase domain-containing protein</fullName>
    </recommendedName>
</protein>
<name>A0A7K0DMA4_9NOCA</name>
<reference evidence="7 8" key="1">
    <citation type="submission" date="2019-10" db="EMBL/GenBank/DDBJ databases">
        <title>Nocardia macrotermitis sp. nov. and Nocardia aurantia sp. nov., isolated from the gut of fungus growing-termite Macrotermes natalensis.</title>
        <authorList>
            <person name="Benndorf R."/>
            <person name="Schwitalla J."/>
            <person name="Martin K."/>
            <person name="De Beer W."/>
            <person name="Kaster A.-K."/>
            <person name="Vollmers J."/>
            <person name="Poulsen M."/>
            <person name="Beemelmanns C."/>
        </authorList>
    </citation>
    <scope>NUCLEOTIDE SEQUENCE [LARGE SCALE GENOMIC DNA]</scope>
    <source>
        <strain evidence="7 8">RB56</strain>
    </source>
</reference>
<comment type="subcellular location">
    <subcellularLocation>
        <location evidence="1">Membrane</location>
        <topology evidence="1">Multi-pass membrane protein</topology>
    </subcellularLocation>
</comment>
<feature type="transmembrane region" description="Helical" evidence="5">
    <location>
        <begin position="51"/>
        <end position="73"/>
    </location>
</feature>
<dbReference type="AlphaFoldDB" id="A0A7K0DMA4"/>
<evidence type="ECO:0000313" key="8">
    <source>
        <dbReference type="Proteomes" id="UP000431401"/>
    </source>
</evidence>
<evidence type="ECO:0000313" key="7">
    <source>
        <dbReference type="EMBL" id="MQY25954.1"/>
    </source>
</evidence>
<evidence type="ECO:0000256" key="2">
    <source>
        <dbReference type="ARBA" id="ARBA00022692"/>
    </source>
</evidence>
<feature type="transmembrane region" description="Helical" evidence="5">
    <location>
        <begin position="124"/>
        <end position="143"/>
    </location>
</feature>
<evidence type="ECO:0000256" key="3">
    <source>
        <dbReference type="ARBA" id="ARBA00022989"/>
    </source>
</evidence>
<organism evidence="7 8">
    <name type="scientific">Nocardia aurantia</name>
    <dbReference type="NCBI Taxonomy" id="2585199"/>
    <lineage>
        <taxon>Bacteria</taxon>
        <taxon>Bacillati</taxon>
        <taxon>Actinomycetota</taxon>
        <taxon>Actinomycetes</taxon>
        <taxon>Mycobacteriales</taxon>
        <taxon>Nocardiaceae</taxon>
        <taxon>Nocardia</taxon>
    </lineage>
</organism>
<accession>A0A7K0DMA4</accession>
<keyword evidence="4 5" id="KW-0472">Membrane</keyword>
<dbReference type="EMBL" id="WEGI01000003">
    <property type="protein sequence ID" value="MQY25954.1"/>
    <property type="molecule type" value="Genomic_DNA"/>
</dbReference>
<dbReference type="GO" id="GO:0016020">
    <property type="term" value="C:membrane"/>
    <property type="evidence" value="ECO:0007669"/>
    <property type="project" value="UniProtKB-SubCell"/>
</dbReference>
<dbReference type="InterPro" id="IPR013130">
    <property type="entry name" value="Fe3_Rdtase_TM_dom"/>
</dbReference>
<dbReference type="OrthoDB" id="4827239at2"/>
<evidence type="ECO:0000256" key="1">
    <source>
        <dbReference type="ARBA" id="ARBA00004141"/>
    </source>
</evidence>
<keyword evidence="3 5" id="KW-1133">Transmembrane helix</keyword>
<dbReference type="RefSeq" id="WP_153339807.1">
    <property type="nucleotide sequence ID" value="NZ_WEGI01000003.1"/>
</dbReference>
<dbReference type="Proteomes" id="UP000431401">
    <property type="component" value="Unassembled WGS sequence"/>
</dbReference>
<keyword evidence="2 5" id="KW-0812">Transmembrane</keyword>
<feature type="transmembrane region" description="Helical" evidence="5">
    <location>
        <begin position="6"/>
        <end position="30"/>
    </location>
</feature>
<feature type="transmembrane region" description="Helical" evidence="5">
    <location>
        <begin position="93"/>
        <end position="112"/>
    </location>
</feature>